<dbReference type="InterPro" id="IPR001251">
    <property type="entry name" value="CRAL-TRIO_dom"/>
</dbReference>
<dbReference type="CDD" id="cd00170">
    <property type="entry name" value="SEC14"/>
    <property type="match status" value="1"/>
</dbReference>
<dbReference type="AlphaFoldDB" id="A0AAD9PE93"/>
<evidence type="ECO:0000313" key="3">
    <source>
        <dbReference type="EMBL" id="KAK2193143.1"/>
    </source>
</evidence>
<dbReference type="Pfam" id="PF01661">
    <property type="entry name" value="Macro"/>
    <property type="match status" value="1"/>
</dbReference>
<dbReference type="Pfam" id="PF13716">
    <property type="entry name" value="CRAL_TRIO_2"/>
    <property type="match status" value="1"/>
</dbReference>
<evidence type="ECO:0000259" key="2">
    <source>
        <dbReference type="PROSITE" id="PS51154"/>
    </source>
</evidence>
<dbReference type="Gene3D" id="3.40.525.10">
    <property type="entry name" value="CRAL-TRIO lipid binding domain"/>
    <property type="match status" value="1"/>
</dbReference>
<name>A0AAD9PE93_RIDPI</name>
<dbReference type="InterPro" id="IPR035793">
    <property type="entry name" value="Macro_GDAP2"/>
</dbReference>
<dbReference type="Proteomes" id="UP001209878">
    <property type="component" value="Unassembled WGS sequence"/>
</dbReference>
<evidence type="ECO:0000313" key="4">
    <source>
        <dbReference type="Proteomes" id="UP001209878"/>
    </source>
</evidence>
<sequence>MDPLRLMCEVVDIETLTRWSDTSVPNYDVIVDNPNFKPSPFPVDETINKKVILWNGDVTRLNAEAIVNSTNEALNDRNLVSDRILLKAGPGLRKELRTVVKSCRTGEAKMTKGYNLPSRFILHTVGPRYNLRYKTAAESALFSSYRSLLQLLRENKIATIGLSCVHTQRRGYPSYEGAHIAIRTVHRFLEKYGRDIEAVVFVATEEDEAVYRSLLPLYFPRSRDEELFAAFHLPLDVGNADGEPVIAERQIRISGKPTQAPLANDVEESVNINEAFETSVSIGAHAFSKMQGDIDKQRKQKMQRLKGTPVEYFEHQKRYERLLRRAKQVDLSEIEATHCLYQSGFDKCGRAVVVFVAHYFQAHLVDQEKALLYFIDLMDTIVRKKFVVVYLHTLTTKEQQPTVSFLKDIDSMVDSRYRNNLSAIYIIHPTFWSKVLMWYFATFCVSGMKGKVQYIPGLEYLYSRVPVDQLDLPQFVTDFDQQVNFSANSKC</sequence>
<dbReference type="CDD" id="cd02905">
    <property type="entry name" value="Macro_GDAP2-like"/>
    <property type="match status" value="1"/>
</dbReference>
<keyword evidence="4" id="KW-1185">Reference proteome</keyword>
<organism evidence="3 4">
    <name type="scientific">Ridgeia piscesae</name>
    <name type="common">Tubeworm</name>
    <dbReference type="NCBI Taxonomy" id="27915"/>
    <lineage>
        <taxon>Eukaryota</taxon>
        <taxon>Metazoa</taxon>
        <taxon>Spiralia</taxon>
        <taxon>Lophotrochozoa</taxon>
        <taxon>Annelida</taxon>
        <taxon>Polychaeta</taxon>
        <taxon>Sedentaria</taxon>
        <taxon>Canalipalpata</taxon>
        <taxon>Sabellida</taxon>
        <taxon>Siboglinidae</taxon>
        <taxon>Ridgeia</taxon>
    </lineage>
</organism>
<dbReference type="SMART" id="SM00516">
    <property type="entry name" value="SEC14"/>
    <property type="match status" value="1"/>
</dbReference>
<dbReference type="PROSITE" id="PS51154">
    <property type="entry name" value="MACRO"/>
    <property type="match status" value="1"/>
</dbReference>
<dbReference type="InterPro" id="IPR036865">
    <property type="entry name" value="CRAL-TRIO_dom_sf"/>
</dbReference>
<dbReference type="SUPFAM" id="SSF52949">
    <property type="entry name" value="Macro domain-like"/>
    <property type="match status" value="1"/>
</dbReference>
<dbReference type="Gene3D" id="3.40.220.10">
    <property type="entry name" value="Leucine Aminopeptidase, subunit E, domain 1"/>
    <property type="match status" value="1"/>
</dbReference>
<dbReference type="InterPro" id="IPR002589">
    <property type="entry name" value="Macro_dom"/>
</dbReference>
<dbReference type="PANTHER" id="PTHR11106:SF72">
    <property type="entry name" value="GANGLIOSIDE-INDUCED DIFFERENTIATION-ASSOCIATED PROTEIN 2"/>
    <property type="match status" value="1"/>
</dbReference>
<dbReference type="SUPFAM" id="SSF52087">
    <property type="entry name" value="CRAL/TRIO domain"/>
    <property type="match status" value="1"/>
</dbReference>
<comment type="similarity">
    <text evidence="1">Belongs to the GDAP2 family.</text>
</comment>
<dbReference type="EMBL" id="JAODUO010000016">
    <property type="protein sequence ID" value="KAK2193143.1"/>
    <property type="molecule type" value="Genomic_DNA"/>
</dbReference>
<comment type="caution">
    <text evidence="3">The sequence shown here is derived from an EMBL/GenBank/DDBJ whole genome shotgun (WGS) entry which is preliminary data.</text>
</comment>
<dbReference type="PANTHER" id="PTHR11106">
    <property type="entry name" value="GANGLIOSIDE INDUCED DIFFERENTIATION ASSOCIATED PROTEIN 2-RELATED"/>
    <property type="match status" value="1"/>
</dbReference>
<proteinExistence type="inferred from homology"/>
<feature type="domain" description="Macro" evidence="2">
    <location>
        <begin position="38"/>
        <end position="219"/>
    </location>
</feature>
<evidence type="ECO:0000256" key="1">
    <source>
        <dbReference type="ARBA" id="ARBA00008355"/>
    </source>
</evidence>
<accession>A0AAD9PE93</accession>
<protein>
    <recommendedName>
        <fullName evidence="2">Macro domain-containing protein</fullName>
    </recommendedName>
</protein>
<reference evidence="3" key="1">
    <citation type="journal article" date="2023" name="Mol. Biol. Evol.">
        <title>Third-Generation Sequencing Reveals the Adaptive Role of the Epigenome in Three Deep-Sea Polychaetes.</title>
        <authorList>
            <person name="Perez M."/>
            <person name="Aroh O."/>
            <person name="Sun Y."/>
            <person name="Lan Y."/>
            <person name="Juniper S.K."/>
            <person name="Young C.R."/>
            <person name="Angers B."/>
            <person name="Qian P.Y."/>
        </authorList>
    </citation>
    <scope>NUCLEOTIDE SEQUENCE</scope>
    <source>
        <strain evidence="3">R07B-5</strain>
    </source>
</reference>
<dbReference type="SMART" id="SM00506">
    <property type="entry name" value="A1pp"/>
    <property type="match status" value="1"/>
</dbReference>
<gene>
    <name evidence="3" type="ORF">NP493_14g01033</name>
</gene>
<dbReference type="InterPro" id="IPR043472">
    <property type="entry name" value="Macro_dom-like"/>
</dbReference>